<evidence type="ECO:0000256" key="5">
    <source>
        <dbReference type="SAM" id="Phobius"/>
    </source>
</evidence>
<proteinExistence type="predicted"/>
<reference evidence="7" key="1">
    <citation type="submission" date="2016-02" db="EMBL/GenBank/DDBJ databases">
        <authorList>
            <person name="Holder M.E."/>
            <person name="Ajami N.J."/>
            <person name="Petrosino J.F."/>
        </authorList>
    </citation>
    <scope>NUCLEOTIDE SEQUENCE [LARGE SCALE GENOMIC DNA]</scope>
    <source>
        <strain evidence="7">CCUG 36733</strain>
    </source>
</reference>
<keyword evidence="2 5" id="KW-0812">Transmembrane</keyword>
<dbReference type="Pfam" id="PF01566">
    <property type="entry name" value="Nramp"/>
    <property type="match status" value="1"/>
</dbReference>
<comment type="subcellular location">
    <subcellularLocation>
        <location evidence="1">Membrane</location>
        <topology evidence="1">Multi-pass membrane protein</topology>
    </subcellularLocation>
</comment>
<evidence type="ECO:0008006" key="8">
    <source>
        <dbReference type="Google" id="ProtNLM"/>
    </source>
</evidence>
<evidence type="ECO:0000256" key="2">
    <source>
        <dbReference type="ARBA" id="ARBA00022692"/>
    </source>
</evidence>
<dbReference type="OrthoDB" id="9787548at2"/>
<sequence length="293" mass="31232">MPHTVDTLPDSRPTPPSTWTRALGQIGPGIVLALASVGASDMVTTLNSGAQYGMALAWVFVVGLVIKYAVNDAVARLQLSDDRSFSSHLTDAGGRTFPVLILIAELLIGIFAVAMTAVGAYWLYGKGYEIDSNDAVFEVGDIIGTNIGSVAHVLFLLAFFAVVYSGVLGGFQGIAYVTGDCVRVIRRYPHQDEPDFDMSAKAPEFRGALLWLTLWSVVILTAGKPVTLVLVYAAISSLMLPVLAIALLILLNRSTTAAELRNGIVSNIMLVACLALSGFLALLQLRETLADLF</sequence>
<dbReference type="RefSeq" id="WP_067940591.1">
    <property type="nucleotide sequence ID" value="NZ_CP014228.1"/>
</dbReference>
<dbReference type="EMBL" id="CP014228">
    <property type="protein sequence ID" value="AMD86692.1"/>
    <property type="molecule type" value="Genomic_DNA"/>
</dbReference>
<feature type="transmembrane region" description="Helical" evidence="5">
    <location>
        <begin position="205"/>
        <end position="223"/>
    </location>
</feature>
<dbReference type="InterPro" id="IPR001046">
    <property type="entry name" value="NRAMP_fam"/>
</dbReference>
<protein>
    <recommendedName>
        <fullName evidence="8">Manganese transporter</fullName>
    </recommendedName>
</protein>
<dbReference type="NCBIfam" id="NF037982">
    <property type="entry name" value="Nramp_1"/>
    <property type="match status" value="1"/>
</dbReference>
<dbReference type="AlphaFoldDB" id="A0A0X8JD62"/>
<evidence type="ECO:0000313" key="6">
    <source>
        <dbReference type="EMBL" id="AMD86692.1"/>
    </source>
</evidence>
<name>A0A0X8JD62_ACTRD</name>
<evidence type="ECO:0000256" key="3">
    <source>
        <dbReference type="ARBA" id="ARBA00022989"/>
    </source>
</evidence>
<keyword evidence="3 5" id="KW-1133">Transmembrane helix</keyword>
<feature type="transmembrane region" description="Helical" evidence="5">
    <location>
        <begin position="229"/>
        <end position="251"/>
    </location>
</feature>
<dbReference type="STRING" id="111015.AXF14_02610"/>
<dbReference type="GO" id="GO:0046873">
    <property type="term" value="F:metal ion transmembrane transporter activity"/>
    <property type="evidence" value="ECO:0007669"/>
    <property type="project" value="InterPro"/>
</dbReference>
<evidence type="ECO:0000313" key="7">
    <source>
        <dbReference type="Proteomes" id="UP000065220"/>
    </source>
</evidence>
<gene>
    <name evidence="6" type="ORF">AXF14_02610</name>
</gene>
<keyword evidence="4 5" id="KW-0472">Membrane</keyword>
<dbReference type="KEGG" id="ard:AXF14_02610"/>
<evidence type="ECO:0000256" key="4">
    <source>
        <dbReference type="ARBA" id="ARBA00023136"/>
    </source>
</evidence>
<accession>A0A0X8JD62</accession>
<feature type="transmembrane region" description="Helical" evidence="5">
    <location>
        <begin position="50"/>
        <end position="70"/>
    </location>
</feature>
<feature type="transmembrane region" description="Helical" evidence="5">
    <location>
        <begin position="153"/>
        <end position="177"/>
    </location>
</feature>
<evidence type="ECO:0000256" key="1">
    <source>
        <dbReference type="ARBA" id="ARBA00004141"/>
    </source>
</evidence>
<dbReference type="Proteomes" id="UP000065220">
    <property type="component" value="Chromosome"/>
</dbReference>
<feature type="transmembrane region" description="Helical" evidence="5">
    <location>
        <begin position="263"/>
        <end position="283"/>
    </location>
</feature>
<dbReference type="GO" id="GO:0016020">
    <property type="term" value="C:membrane"/>
    <property type="evidence" value="ECO:0007669"/>
    <property type="project" value="UniProtKB-SubCell"/>
</dbReference>
<keyword evidence="7" id="KW-1185">Reference proteome</keyword>
<organism evidence="6 7">
    <name type="scientific">Actinomyces radicidentis</name>
    <dbReference type="NCBI Taxonomy" id="111015"/>
    <lineage>
        <taxon>Bacteria</taxon>
        <taxon>Bacillati</taxon>
        <taxon>Actinomycetota</taxon>
        <taxon>Actinomycetes</taxon>
        <taxon>Actinomycetales</taxon>
        <taxon>Actinomycetaceae</taxon>
        <taxon>Actinomyces</taxon>
    </lineage>
</organism>
<feature type="transmembrane region" description="Helical" evidence="5">
    <location>
        <begin position="99"/>
        <end position="124"/>
    </location>
</feature>